<feature type="domain" description="C3H1-type" evidence="6">
    <location>
        <begin position="33"/>
        <end position="64"/>
    </location>
</feature>
<evidence type="ECO:0000259" key="6">
    <source>
        <dbReference type="PROSITE" id="PS50103"/>
    </source>
</evidence>
<keyword evidence="1 4" id="KW-0479">Metal-binding</keyword>
<keyword evidence="2 4" id="KW-0863">Zinc-finger</keyword>
<dbReference type="InterPro" id="IPR036855">
    <property type="entry name" value="Znf_CCCH_sf"/>
</dbReference>
<dbReference type="Gene3D" id="3.30.1370.210">
    <property type="match status" value="1"/>
</dbReference>
<accession>A0A0G4EP80</accession>
<dbReference type="EMBL" id="CDMY01000276">
    <property type="protein sequence ID" value="CEL99234.1"/>
    <property type="molecule type" value="Genomic_DNA"/>
</dbReference>
<name>A0A0G4EP80_VITBC</name>
<dbReference type="InParanoid" id="A0A0G4EP80"/>
<dbReference type="InterPro" id="IPR000571">
    <property type="entry name" value="Znf_CCCH"/>
</dbReference>
<dbReference type="VEuPathDB" id="CryptoDB:Vbra_12517"/>
<dbReference type="OrthoDB" id="430732at2759"/>
<keyword evidence="8" id="KW-1185">Reference proteome</keyword>
<evidence type="ECO:0000313" key="8">
    <source>
        <dbReference type="Proteomes" id="UP000041254"/>
    </source>
</evidence>
<evidence type="ECO:0000256" key="4">
    <source>
        <dbReference type="PROSITE-ProRule" id="PRU00723"/>
    </source>
</evidence>
<evidence type="ECO:0000313" key="7">
    <source>
        <dbReference type="EMBL" id="CEL99234.1"/>
    </source>
</evidence>
<dbReference type="SUPFAM" id="SSF90229">
    <property type="entry name" value="CCCH zinc finger"/>
    <property type="match status" value="1"/>
</dbReference>
<keyword evidence="3 4" id="KW-0862">Zinc</keyword>
<feature type="compositionally biased region" description="Basic residues" evidence="5">
    <location>
        <begin position="291"/>
        <end position="300"/>
    </location>
</feature>
<reference evidence="7 8" key="1">
    <citation type="submission" date="2014-11" db="EMBL/GenBank/DDBJ databases">
        <authorList>
            <person name="Zhu J."/>
            <person name="Qi W."/>
            <person name="Song R."/>
        </authorList>
    </citation>
    <scope>NUCLEOTIDE SEQUENCE [LARGE SCALE GENOMIC DNA]</scope>
</reference>
<feature type="region of interest" description="Disordered" evidence="5">
    <location>
        <begin position="142"/>
        <end position="167"/>
    </location>
</feature>
<feature type="region of interest" description="Disordered" evidence="5">
    <location>
        <begin position="280"/>
        <end position="307"/>
    </location>
</feature>
<protein>
    <recommendedName>
        <fullName evidence="6">C3H1-type domain-containing protein</fullName>
    </recommendedName>
</protein>
<evidence type="ECO:0000256" key="1">
    <source>
        <dbReference type="ARBA" id="ARBA00022723"/>
    </source>
</evidence>
<dbReference type="Proteomes" id="UP000041254">
    <property type="component" value="Unassembled WGS sequence"/>
</dbReference>
<sequence length="333" mass="36114">MTSRRGEESSGVTESLVDERESPDFRNRYFTQFHKTRLCRWYDPDTTKNRCYWGAACRYAHGPEDLRSQPDLRKTSLCPHIQRSSTYSRPDCGNPHCQYAHSLAELRATPAFKKKNICKAWLAGLCENVNCRWAHGTEEINRGSAPPHHHHPSPPRPSASPSLSLHHSSTCTTPSPCSSPSSTSSPCSPERQPYHLPCAAMLVSLSPRKALMRVEGPLVNTPEGSGVVSPLLVGSTAGAASSGGGPVALLPFFPSPSPLPAPPLTTPVDDTPLLPASALMRQSSASSAGSRHQHHQHHHQQAGSKGDKRALWLEGFAVSKEELLAAAPSSYDE</sequence>
<gene>
    <name evidence="7" type="ORF">Vbra_12517</name>
</gene>
<dbReference type="Gene3D" id="4.10.1000.10">
    <property type="entry name" value="Zinc finger, CCCH-type"/>
    <property type="match status" value="1"/>
</dbReference>
<evidence type="ECO:0000256" key="5">
    <source>
        <dbReference type="SAM" id="MobiDB-lite"/>
    </source>
</evidence>
<organism evidence="7 8">
    <name type="scientific">Vitrella brassicaformis (strain CCMP3155)</name>
    <dbReference type="NCBI Taxonomy" id="1169540"/>
    <lineage>
        <taxon>Eukaryota</taxon>
        <taxon>Sar</taxon>
        <taxon>Alveolata</taxon>
        <taxon>Colpodellida</taxon>
        <taxon>Vitrellaceae</taxon>
        <taxon>Vitrella</taxon>
    </lineage>
</organism>
<feature type="domain" description="C3H1-type" evidence="6">
    <location>
        <begin position="112"/>
        <end position="138"/>
    </location>
</feature>
<feature type="zinc finger region" description="C3H1-type" evidence="4">
    <location>
        <begin position="33"/>
        <end position="64"/>
    </location>
</feature>
<evidence type="ECO:0000256" key="2">
    <source>
        <dbReference type="ARBA" id="ARBA00022771"/>
    </source>
</evidence>
<dbReference type="PROSITE" id="PS50103">
    <property type="entry name" value="ZF_C3H1"/>
    <property type="match status" value="2"/>
</dbReference>
<proteinExistence type="predicted"/>
<feature type="compositionally biased region" description="Low complexity" evidence="5">
    <location>
        <begin position="280"/>
        <end position="290"/>
    </location>
</feature>
<dbReference type="GO" id="GO:0008270">
    <property type="term" value="F:zinc ion binding"/>
    <property type="evidence" value="ECO:0007669"/>
    <property type="project" value="UniProtKB-KW"/>
</dbReference>
<dbReference type="SMART" id="SM00356">
    <property type="entry name" value="ZnF_C3H1"/>
    <property type="match status" value="3"/>
</dbReference>
<feature type="zinc finger region" description="C3H1-type" evidence="4">
    <location>
        <begin position="112"/>
        <end position="138"/>
    </location>
</feature>
<evidence type="ECO:0000256" key="3">
    <source>
        <dbReference type="ARBA" id="ARBA00022833"/>
    </source>
</evidence>
<dbReference type="AlphaFoldDB" id="A0A0G4EP80"/>